<reference evidence="1 2" key="1">
    <citation type="submission" date="2018-09" db="EMBL/GenBank/DDBJ databases">
        <title>Genomic Encyclopedia of Archaeal and Bacterial Type Strains, Phase II (KMG-II): from individual species to whole genera.</title>
        <authorList>
            <person name="Goeker M."/>
        </authorList>
    </citation>
    <scope>NUCLEOTIDE SEQUENCE [LARGE SCALE GENOMIC DNA]</scope>
    <source>
        <strain evidence="1 2">DSM 27148</strain>
    </source>
</reference>
<organism evidence="1 2">
    <name type="scientific">Mangrovibacterium diazotrophicum</name>
    <dbReference type="NCBI Taxonomy" id="1261403"/>
    <lineage>
        <taxon>Bacteria</taxon>
        <taxon>Pseudomonadati</taxon>
        <taxon>Bacteroidota</taxon>
        <taxon>Bacteroidia</taxon>
        <taxon>Marinilabiliales</taxon>
        <taxon>Prolixibacteraceae</taxon>
        <taxon>Mangrovibacterium</taxon>
    </lineage>
</organism>
<dbReference type="AlphaFoldDB" id="A0A419W903"/>
<evidence type="ECO:0000313" key="1">
    <source>
        <dbReference type="EMBL" id="RKD91958.1"/>
    </source>
</evidence>
<dbReference type="EMBL" id="RAPN01000001">
    <property type="protein sequence ID" value="RKD91958.1"/>
    <property type="molecule type" value="Genomic_DNA"/>
</dbReference>
<keyword evidence="2" id="KW-1185">Reference proteome</keyword>
<dbReference type="Proteomes" id="UP000283387">
    <property type="component" value="Unassembled WGS sequence"/>
</dbReference>
<accession>A0A419W903</accession>
<protein>
    <submittedName>
        <fullName evidence="1">Uncharacterized protein</fullName>
    </submittedName>
</protein>
<sequence length="75" mass="8766">MSVFLQILAQQNYLLYIFENDYFIGSSRPGKAAFMCHLDEWYKAEIQYFAPVFTIGVPVCQKAASVRLKEYLMRC</sequence>
<name>A0A419W903_9BACT</name>
<comment type="caution">
    <text evidence="1">The sequence shown here is derived from an EMBL/GenBank/DDBJ whole genome shotgun (WGS) entry which is preliminary data.</text>
</comment>
<proteinExistence type="predicted"/>
<gene>
    <name evidence="1" type="ORF">BC643_2327</name>
</gene>
<evidence type="ECO:0000313" key="2">
    <source>
        <dbReference type="Proteomes" id="UP000283387"/>
    </source>
</evidence>